<comment type="caution">
    <text evidence="3">The sequence shown here is derived from an EMBL/GenBank/DDBJ whole genome shotgun (WGS) entry which is preliminary data.</text>
</comment>
<dbReference type="Proteomes" id="UP001642409">
    <property type="component" value="Unassembled WGS sequence"/>
</dbReference>
<dbReference type="PROSITE" id="PS51257">
    <property type="entry name" value="PROKAR_LIPOPROTEIN"/>
    <property type="match status" value="1"/>
</dbReference>
<evidence type="ECO:0000313" key="2">
    <source>
        <dbReference type="EMBL" id="CAL5987818.1"/>
    </source>
</evidence>
<keyword evidence="1" id="KW-1133">Transmembrane helix</keyword>
<reference evidence="3 4" key="1">
    <citation type="submission" date="2024-07" db="EMBL/GenBank/DDBJ databases">
        <authorList>
            <person name="Akdeniz Z."/>
        </authorList>
    </citation>
    <scope>NUCLEOTIDE SEQUENCE [LARGE SCALE GENOMIC DNA]</scope>
</reference>
<evidence type="ECO:0000313" key="4">
    <source>
        <dbReference type="Proteomes" id="UP001642409"/>
    </source>
</evidence>
<name>A0ABP1HAG4_9EUKA</name>
<feature type="transmembrane region" description="Helical" evidence="1">
    <location>
        <begin position="204"/>
        <end position="227"/>
    </location>
</feature>
<dbReference type="EMBL" id="CAXDID020000021">
    <property type="protein sequence ID" value="CAL5987822.1"/>
    <property type="molecule type" value="Genomic_DNA"/>
</dbReference>
<protein>
    <submittedName>
        <fullName evidence="3">Hypothetical_protein</fullName>
    </submittedName>
</protein>
<accession>A0ABP1HAG4</accession>
<sequence>MILLFRKAIQTDSQGCISGTSVSSGSCVCDTQLGYYGNGLYSACMDCYYIKMVVDKSNLSCVSCYERFNQLDGLELVGRVCMPNKALGYAGKMIEAFTISAEYPLKKCQEVVSVDGYSCVDCNTKYSVLKGVIFDSGAPYKCQIDYAGGFIGVIDSESTFEASKAPFSCWDAHQVVSADKSSCVSCKSNKIISGQCVKGNDAPVIVLAVCVPLAVIIIIIAVFIFFWKRNLNNVKSEQNSESPVPATEDVQTISVEQNQIEEKQNVAREVIVQ</sequence>
<keyword evidence="1" id="KW-0812">Transmembrane</keyword>
<dbReference type="EMBL" id="CAXDID020000021">
    <property type="protein sequence ID" value="CAL5987818.1"/>
    <property type="molecule type" value="Genomic_DNA"/>
</dbReference>
<keyword evidence="4" id="KW-1185">Reference proteome</keyword>
<keyword evidence="1" id="KW-0472">Membrane</keyword>
<gene>
    <name evidence="2" type="ORF">HINF_LOCUS10082</name>
    <name evidence="3" type="ORF">HINF_LOCUS10084</name>
</gene>
<evidence type="ECO:0000313" key="3">
    <source>
        <dbReference type="EMBL" id="CAL5987822.1"/>
    </source>
</evidence>
<organism evidence="3 4">
    <name type="scientific">Hexamita inflata</name>
    <dbReference type="NCBI Taxonomy" id="28002"/>
    <lineage>
        <taxon>Eukaryota</taxon>
        <taxon>Metamonada</taxon>
        <taxon>Diplomonadida</taxon>
        <taxon>Hexamitidae</taxon>
        <taxon>Hexamitinae</taxon>
        <taxon>Hexamita</taxon>
    </lineage>
</organism>
<evidence type="ECO:0000256" key="1">
    <source>
        <dbReference type="SAM" id="Phobius"/>
    </source>
</evidence>
<proteinExistence type="predicted"/>